<evidence type="ECO:0000313" key="2">
    <source>
        <dbReference type="Proteomes" id="UP001066276"/>
    </source>
</evidence>
<sequence>MSRYRVGCAAESAVAVAGWSCAGLAAQTRTPAEARFLVPGMAFDTCAHDRRLAPGDASALRLRRASASRL</sequence>
<gene>
    <name evidence="1" type="ORF">NDU88_006090</name>
</gene>
<protein>
    <submittedName>
        <fullName evidence="1">Uncharacterized protein</fullName>
    </submittedName>
</protein>
<dbReference type="AlphaFoldDB" id="A0AAV7NS93"/>
<comment type="caution">
    <text evidence="1">The sequence shown here is derived from an EMBL/GenBank/DDBJ whole genome shotgun (WGS) entry which is preliminary data.</text>
</comment>
<keyword evidence="2" id="KW-1185">Reference proteome</keyword>
<organism evidence="1 2">
    <name type="scientific">Pleurodeles waltl</name>
    <name type="common">Iberian ribbed newt</name>
    <dbReference type="NCBI Taxonomy" id="8319"/>
    <lineage>
        <taxon>Eukaryota</taxon>
        <taxon>Metazoa</taxon>
        <taxon>Chordata</taxon>
        <taxon>Craniata</taxon>
        <taxon>Vertebrata</taxon>
        <taxon>Euteleostomi</taxon>
        <taxon>Amphibia</taxon>
        <taxon>Batrachia</taxon>
        <taxon>Caudata</taxon>
        <taxon>Salamandroidea</taxon>
        <taxon>Salamandridae</taxon>
        <taxon>Pleurodelinae</taxon>
        <taxon>Pleurodeles</taxon>
    </lineage>
</organism>
<proteinExistence type="predicted"/>
<dbReference type="EMBL" id="JANPWB010000012">
    <property type="protein sequence ID" value="KAJ1117894.1"/>
    <property type="molecule type" value="Genomic_DNA"/>
</dbReference>
<dbReference type="Proteomes" id="UP001066276">
    <property type="component" value="Chromosome 8"/>
</dbReference>
<reference evidence="1" key="1">
    <citation type="journal article" date="2022" name="bioRxiv">
        <title>Sequencing and chromosome-scale assembly of the giantPleurodeles waltlgenome.</title>
        <authorList>
            <person name="Brown T."/>
            <person name="Elewa A."/>
            <person name="Iarovenko S."/>
            <person name="Subramanian E."/>
            <person name="Araus A.J."/>
            <person name="Petzold A."/>
            <person name="Susuki M."/>
            <person name="Suzuki K.-i.T."/>
            <person name="Hayashi T."/>
            <person name="Toyoda A."/>
            <person name="Oliveira C."/>
            <person name="Osipova E."/>
            <person name="Leigh N.D."/>
            <person name="Simon A."/>
            <person name="Yun M.H."/>
        </authorList>
    </citation>
    <scope>NUCLEOTIDE SEQUENCE</scope>
    <source>
        <strain evidence="1">20211129_DDA</strain>
        <tissue evidence="1">Liver</tissue>
    </source>
</reference>
<name>A0AAV7NS93_PLEWA</name>
<accession>A0AAV7NS93</accession>
<evidence type="ECO:0000313" key="1">
    <source>
        <dbReference type="EMBL" id="KAJ1117894.1"/>
    </source>
</evidence>